<dbReference type="InterPro" id="IPR005331">
    <property type="entry name" value="Sulfotransferase"/>
</dbReference>
<evidence type="ECO:0000313" key="2">
    <source>
        <dbReference type="Proteomes" id="UP001344447"/>
    </source>
</evidence>
<protein>
    <submittedName>
        <fullName evidence="1">Uncharacterized protein</fullName>
    </submittedName>
</protein>
<dbReference type="InterPro" id="IPR053259">
    <property type="entry name" value="Golvesin-related_Golgi"/>
</dbReference>
<proteinExistence type="predicted"/>
<name>A0AAN7TXX4_9MYCE</name>
<gene>
    <name evidence="1" type="ORF">RB653_002088</name>
</gene>
<dbReference type="EMBL" id="JAVFKY010000004">
    <property type="protein sequence ID" value="KAK5577150.1"/>
    <property type="molecule type" value="Genomic_DNA"/>
</dbReference>
<dbReference type="PANTHER" id="PTHR32301">
    <property type="entry name" value="COUNTIN RECEPTOR CNR3-RELATED"/>
    <property type="match status" value="1"/>
</dbReference>
<accession>A0AAN7TXX4</accession>
<dbReference type="Gene3D" id="3.40.50.300">
    <property type="entry name" value="P-loop containing nucleotide triphosphate hydrolases"/>
    <property type="match status" value="1"/>
</dbReference>
<dbReference type="AlphaFoldDB" id="A0AAN7TXX4"/>
<dbReference type="Pfam" id="PF03567">
    <property type="entry name" value="Sulfotransfer_2"/>
    <property type="match status" value="1"/>
</dbReference>
<comment type="caution">
    <text evidence="1">The sequence shown here is derived from an EMBL/GenBank/DDBJ whole genome shotgun (WGS) entry which is preliminary data.</text>
</comment>
<dbReference type="SUPFAM" id="SSF52540">
    <property type="entry name" value="P-loop containing nucleoside triphosphate hydrolases"/>
    <property type="match status" value="1"/>
</dbReference>
<dbReference type="InterPro" id="IPR027417">
    <property type="entry name" value="P-loop_NTPase"/>
</dbReference>
<sequence>MYGSEDDYESWIKKKDNTKKKDNISDNVLYEIIYREYLIEKESIERTNKTTNVYNSDSGSGKIIEFASSPSSQKIRNSQVFKKILNNEIDWKKNKTLNPLLLSKPYIFIHIPKTGGTSLESTFEINLPKKHQLFKKHASPTVEEAENCALNAVDAMFGHFVFGLHYYYEKFKNNNNSNNNNNNNNKNIINKLNYDINSNYNQNAYSYMTMMRNPIDRVVSHYFFLKNSPDHPLHGEVQSISLVDWVDFSKLARNEQCRRIVGISRSTKILPIDFREQCIFRLKYSFKYIGITERFDESLLILSYKTGFDKLSFISKNVGKNKSSNIVGSHYNIENSLIEKIKSLNLIDLEVYNIAIKLFEKQIDLIGKENFYNELNYLTKNKSK</sequence>
<organism evidence="1 2">
    <name type="scientific">Dictyostelium firmibasis</name>
    <dbReference type="NCBI Taxonomy" id="79012"/>
    <lineage>
        <taxon>Eukaryota</taxon>
        <taxon>Amoebozoa</taxon>
        <taxon>Evosea</taxon>
        <taxon>Eumycetozoa</taxon>
        <taxon>Dictyostelia</taxon>
        <taxon>Dictyosteliales</taxon>
        <taxon>Dictyosteliaceae</taxon>
        <taxon>Dictyostelium</taxon>
    </lineage>
</organism>
<dbReference type="PANTHER" id="PTHR32301:SF6">
    <property type="entry name" value="GOLVESIN-RELATED"/>
    <property type="match status" value="1"/>
</dbReference>
<dbReference type="GO" id="GO:0008146">
    <property type="term" value="F:sulfotransferase activity"/>
    <property type="evidence" value="ECO:0007669"/>
    <property type="project" value="InterPro"/>
</dbReference>
<dbReference type="GO" id="GO:0016020">
    <property type="term" value="C:membrane"/>
    <property type="evidence" value="ECO:0007669"/>
    <property type="project" value="InterPro"/>
</dbReference>
<reference evidence="1 2" key="1">
    <citation type="submission" date="2023-11" db="EMBL/GenBank/DDBJ databases">
        <title>Dfirmibasis_genome.</title>
        <authorList>
            <person name="Edelbroek B."/>
            <person name="Kjellin J."/>
            <person name="Jerlstrom-Hultqvist J."/>
            <person name="Soderbom F."/>
        </authorList>
    </citation>
    <scope>NUCLEOTIDE SEQUENCE [LARGE SCALE GENOMIC DNA]</scope>
    <source>
        <strain evidence="1 2">TNS-C-14</strain>
    </source>
</reference>
<keyword evidence="2" id="KW-1185">Reference proteome</keyword>
<evidence type="ECO:0000313" key="1">
    <source>
        <dbReference type="EMBL" id="KAK5577150.1"/>
    </source>
</evidence>
<dbReference type="Proteomes" id="UP001344447">
    <property type="component" value="Unassembled WGS sequence"/>
</dbReference>